<dbReference type="PROSITE" id="PS51257">
    <property type="entry name" value="PROKAR_LIPOPROTEIN"/>
    <property type="match status" value="1"/>
</dbReference>
<dbReference type="InterPro" id="IPR002491">
    <property type="entry name" value="ABC_transptr_periplasmic_BD"/>
</dbReference>
<dbReference type="AlphaFoldDB" id="A0A2T0MQY7"/>
<dbReference type="InterPro" id="IPR050902">
    <property type="entry name" value="ABC_Transporter_SBP"/>
</dbReference>
<dbReference type="GO" id="GO:0071281">
    <property type="term" value="P:cellular response to iron ion"/>
    <property type="evidence" value="ECO:0007669"/>
    <property type="project" value="TreeGrafter"/>
</dbReference>
<evidence type="ECO:0000313" key="5">
    <source>
        <dbReference type="Proteomes" id="UP000238312"/>
    </source>
</evidence>
<dbReference type="EMBL" id="PVNG01000016">
    <property type="protein sequence ID" value="PRX60658.1"/>
    <property type="molecule type" value="Genomic_DNA"/>
</dbReference>
<gene>
    <name evidence="4" type="ORF">B0I32_11649</name>
</gene>
<dbReference type="PANTHER" id="PTHR30535:SF34">
    <property type="entry name" value="MOLYBDATE-BINDING PROTEIN MOLA"/>
    <property type="match status" value="1"/>
</dbReference>
<evidence type="ECO:0000256" key="2">
    <source>
        <dbReference type="SAM" id="SignalP"/>
    </source>
</evidence>
<dbReference type="PANTHER" id="PTHR30535">
    <property type="entry name" value="VITAMIN B12-BINDING PROTEIN"/>
    <property type="match status" value="1"/>
</dbReference>
<dbReference type="PROSITE" id="PS50983">
    <property type="entry name" value="FE_B12_PBP"/>
    <property type="match status" value="1"/>
</dbReference>
<organism evidence="4 5">
    <name type="scientific">Nonomuraea fuscirosea</name>
    <dbReference type="NCBI Taxonomy" id="1291556"/>
    <lineage>
        <taxon>Bacteria</taxon>
        <taxon>Bacillati</taxon>
        <taxon>Actinomycetota</taxon>
        <taxon>Actinomycetes</taxon>
        <taxon>Streptosporangiales</taxon>
        <taxon>Streptosporangiaceae</taxon>
        <taxon>Nonomuraea</taxon>
    </lineage>
</organism>
<feature type="signal peptide" evidence="2">
    <location>
        <begin position="1"/>
        <end position="19"/>
    </location>
</feature>
<feature type="domain" description="Fe/B12 periplasmic-binding" evidence="3">
    <location>
        <begin position="116"/>
        <end position="390"/>
    </location>
</feature>
<evidence type="ECO:0000256" key="1">
    <source>
        <dbReference type="ARBA" id="ARBA00008814"/>
    </source>
</evidence>
<keyword evidence="2" id="KW-0732">Signal</keyword>
<name>A0A2T0MQY7_9ACTN</name>
<evidence type="ECO:0000259" key="3">
    <source>
        <dbReference type="PROSITE" id="PS50983"/>
    </source>
</evidence>
<evidence type="ECO:0000313" key="4">
    <source>
        <dbReference type="EMBL" id="PRX60658.1"/>
    </source>
</evidence>
<dbReference type="Proteomes" id="UP000238312">
    <property type="component" value="Unassembled WGS sequence"/>
</dbReference>
<dbReference type="Gene3D" id="3.40.50.1980">
    <property type="entry name" value="Nitrogenase molybdenum iron protein domain"/>
    <property type="match status" value="2"/>
</dbReference>
<dbReference type="SUPFAM" id="SSF53807">
    <property type="entry name" value="Helical backbone' metal receptor"/>
    <property type="match status" value="1"/>
</dbReference>
<accession>A0A2T0MQY7</accession>
<sequence length="406" mass="44346">MKRLLCVLLAVGLAACGTAGPPPRAAPDRPGCVTDFSAEQDYFPHRVRAEYAQGWQVRYERSYKVLKTTVQAAGGHAEAGSREIDSTYVLLRCGAPRPELTGELAGATVIEVPVNTMVDGGSVLYAALEKLGRADALTGSAEPFIGDVEAPYLPRIAERIKGGKVAEIGYEVNYEALADADPDFYTNYAGDDQTFSKIEELGIPVVYYFPYTETPLGAAEQIKFLSLFFDAEQRAQQVFDPIEERYTKLRARIDAYVAGKEKPKVLIGAVGESGTVTTRQRERFEPQLIRAAGAEPVPDLPGGGIAALSLERFLDAGADADHWMDLVFFPKHRTGADYIAADDRLARLPALKSGRTFHRVGARGSDYFLNGALEADLILRDLVHLLHPDLLRSGDDLQFVKRVPAE</sequence>
<comment type="similarity">
    <text evidence="1">Belongs to the bacterial solute-binding protein 8 family.</text>
</comment>
<feature type="chain" id="PRO_5039565901" evidence="2">
    <location>
        <begin position="20"/>
        <end position="406"/>
    </location>
</feature>
<proteinExistence type="inferred from homology"/>
<reference evidence="4 5" key="1">
    <citation type="submission" date="2018-03" db="EMBL/GenBank/DDBJ databases">
        <title>Genomic Encyclopedia of Type Strains, Phase III (KMG-III): the genomes of soil and plant-associated and newly described type strains.</title>
        <authorList>
            <person name="Whitman W."/>
        </authorList>
    </citation>
    <scope>NUCLEOTIDE SEQUENCE [LARGE SCALE GENOMIC DNA]</scope>
    <source>
        <strain evidence="4 5">CGMCC 4.7104</strain>
    </source>
</reference>
<keyword evidence="5" id="KW-1185">Reference proteome</keyword>
<comment type="caution">
    <text evidence="4">The sequence shown here is derived from an EMBL/GenBank/DDBJ whole genome shotgun (WGS) entry which is preliminary data.</text>
</comment>
<dbReference type="Pfam" id="PF01497">
    <property type="entry name" value="Peripla_BP_2"/>
    <property type="match status" value="1"/>
</dbReference>
<protein>
    <submittedName>
        <fullName evidence="4">Iron complex transport system substrate-binding protein</fullName>
    </submittedName>
</protein>